<evidence type="ECO:0000256" key="2">
    <source>
        <dbReference type="ARBA" id="ARBA00011738"/>
    </source>
</evidence>
<dbReference type="GO" id="GO:0046872">
    <property type="term" value="F:metal ion binding"/>
    <property type="evidence" value="ECO:0007669"/>
    <property type="project" value="UniProtKB-KW"/>
</dbReference>
<keyword evidence="8 13" id="KW-0786">Thiamine pyrophosphate</keyword>
<evidence type="ECO:0000256" key="8">
    <source>
        <dbReference type="ARBA" id="ARBA00023052"/>
    </source>
</evidence>
<evidence type="ECO:0000256" key="3">
    <source>
        <dbReference type="ARBA" id="ARBA00013152"/>
    </source>
</evidence>
<evidence type="ECO:0000256" key="12">
    <source>
        <dbReference type="PIRSR" id="PIRSR605478-2"/>
    </source>
</evidence>
<dbReference type="PANTHER" id="PTHR43522:SF2">
    <property type="entry name" value="TRANSKETOLASE 1-RELATED"/>
    <property type="match status" value="1"/>
</dbReference>
<dbReference type="FunFam" id="3.40.50.920:FF:000003">
    <property type="entry name" value="Transketolase"/>
    <property type="match status" value="1"/>
</dbReference>
<dbReference type="SMART" id="SM00861">
    <property type="entry name" value="Transket_pyr"/>
    <property type="match status" value="1"/>
</dbReference>
<feature type="binding site" evidence="13">
    <location>
        <position position="441"/>
    </location>
    <ligand>
        <name>thiamine diphosphate</name>
        <dbReference type="ChEBI" id="CHEBI:58937"/>
    </ligand>
</feature>
<accession>A0A4Y7RLZ8</accession>
<feature type="binding site" evidence="12">
    <location>
        <position position="524"/>
    </location>
    <ligand>
        <name>substrate</name>
    </ligand>
</feature>
<name>A0A4Y7RLZ8_9FIRM</name>
<feature type="active site" description="Proton donor" evidence="11">
    <location>
        <position position="415"/>
    </location>
</feature>
<dbReference type="InterPro" id="IPR005475">
    <property type="entry name" value="Transketolase-like_Pyr-bd"/>
</dbReference>
<evidence type="ECO:0000256" key="15">
    <source>
        <dbReference type="PIRSR" id="PIRSR605478-5"/>
    </source>
</evidence>
<feature type="binding site" evidence="13">
    <location>
        <position position="266"/>
    </location>
    <ligand>
        <name>thiamine diphosphate</name>
        <dbReference type="ChEBI" id="CHEBI:58937"/>
    </ligand>
</feature>
<evidence type="ECO:0000256" key="13">
    <source>
        <dbReference type="PIRSR" id="PIRSR605478-3"/>
    </source>
</evidence>
<feature type="site" description="Important for catalytic activity" evidence="15">
    <location>
        <position position="31"/>
    </location>
</feature>
<sequence>MKNEKNDLELLCINTLRMLAVDMVEKAKSGHPGMPMGAAPMAFTLWTRFMRHNPQRPSWPNRDRFVLSAGHGSALLYALLHLNGYELTLDDLKNFRQWDSKTPGHPEYGHTPGVEVTTGPLGQGIANAVGIAAAERFMAAYFNRPGYEVVDYYTYVIAGDGDLMEGVSHEAASLAGHLKLGKLICLYDDNRISIEGSTELAFTEDRAGRFAAYGWHVQQVSDGNDTESVAAAIQAAQAVNDKPSMIMVRTHIGYGSPNKQDSPSAHGEPLGVEEVKNTKEKLGWPQEPDFFVPEQVWSYFRNAVAGRSKHEQEWQSLFSSFAQAYPELAVQYRQWVSGRLPEGWDKDLVTFPADQKGVASRAASGTVLNDLAARLPNLVGGSADLAPSNKTIIKGAGDFSPADYSGRNFHFGVREHGMGSILNGMALDTGLIPYGGTFLVFAEYMRPAIRMAAMMQLKVIYVFTHDSIGLGEDGPTHQPVEQLVSLRAIPGLTVIRPADANETAIAWRCALGRKKGPTALILSRQNLPTLDRQQFSPADGLVHGAYQLNRIEDKKPDLILIASGSEVHLALQAAAKIKEKDVLASVVSMPSWELFEEQTEEYRRRVLPPEITARVAIEAGSTLGWRRYTGDKGEIIGIDHFGASAPAGKLFEKFGFTADNIVKKALSVLDR</sequence>
<evidence type="ECO:0000256" key="5">
    <source>
        <dbReference type="ARBA" id="ARBA00022679"/>
    </source>
</evidence>
<dbReference type="SUPFAM" id="SSF52922">
    <property type="entry name" value="TK C-terminal domain-like"/>
    <property type="match status" value="1"/>
</dbReference>
<dbReference type="FunFam" id="3.40.50.970:FF:000004">
    <property type="entry name" value="Transketolase"/>
    <property type="match status" value="1"/>
</dbReference>
<dbReference type="AlphaFoldDB" id="A0A4Y7RLZ8"/>
<comment type="catalytic activity">
    <reaction evidence="9">
        <text>D-sedoheptulose 7-phosphate + D-glyceraldehyde 3-phosphate = aldehydo-D-ribose 5-phosphate + D-xylulose 5-phosphate</text>
        <dbReference type="Rhea" id="RHEA:10508"/>
        <dbReference type="ChEBI" id="CHEBI:57483"/>
        <dbReference type="ChEBI" id="CHEBI:57737"/>
        <dbReference type="ChEBI" id="CHEBI:58273"/>
        <dbReference type="ChEBI" id="CHEBI:59776"/>
        <dbReference type="EC" id="2.2.1.1"/>
    </reaction>
</comment>
<evidence type="ECO:0000256" key="7">
    <source>
        <dbReference type="ARBA" id="ARBA00022842"/>
    </source>
</evidence>
<dbReference type="SUPFAM" id="SSF52518">
    <property type="entry name" value="Thiamin diphosphate-binding fold (THDP-binding)"/>
    <property type="match status" value="2"/>
</dbReference>
<feature type="binding site" evidence="12">
    <location>
        <position position="465"/>
    </location>
    <ligand>
        <name>substrate</name>
    </ligand>
</feature>
<dbReference type="InterPro" id="IPR005474">
    <property type="entry name" value="Transketolase_N"/>
</dbReference>
<feature type="binding site" evidence="13">
    <location>
        <position position="71"/>
    </location>
    <ligand>
        <name>thiamine diphosphate</name>
        <dbReference type="ChEBI" id="CHEBI:58937"/>
    </ligand>
</feature>
<reference evidence="17 18" key="1">
    <citation type="journal article" date="2018" name="Environ. Microbiol.">
        <title>Novel energy conservation strategies and behaviour of Pelotomaculum schinkii driving syntrophic propionate catabolism.</title>
        <authorList>
            <person name="Hidalgo-Ahumada C.A.P."/>
            <person name="Nobu M.K."/>
            <person name="Narihiro T."/>
            <person name="Tamaki H."/>
            <person name="Liu W.T."/>
            <person name="Kamagata Y."/>
            <person name="Stams A.J.M."/>
            <person name="Imachi H."/>
            <person name="Sousa D.Z."/>
        </authorList>
    </citation>
    <scope>NUCLEOTIDE SEQUENCE [LARGE SCALE GENOMIC DNA]</scope>
    <source>
        <strain evidence="17 18">MGP</strain>
    </source>
</reference>
<dbReference type="InterPro" id="IPR049557">
    <property type="entry name" value="Transketolase_CS"/>
</dbReference>
<dbReference type="InterPro" id="IPR005478">
    <property type="entry name" value="Transketolase_bac-like"/>
</dbReference>
<evidence type="ECO:0000313" key="18">
    <source>
        <dbReference type="Proteomes" id="UP000297597"/>
    </source>
</evidence>
<comment type="caution">
    <text evidence="17">The sequence shown here is derived from an EMBL/GenBank/DDBJ whole genome shotgun (WGS) entry which is preliminary data.</text>
</comment>
<dbReference type="RefSeq" id="WP_134214631.1">
    <property type="nucleotide sequence ID" value="NZ_QFFZ01000037.1"/>
</dbReference>
<dbReference type="Proteomes" id="UP000297597">
    <property type="component" value="Unassembled WGS sequence"/>
</dbReference>
<comment type="cofactor">
    <cofactor evidence="13">
        <name>thiamine diphosphate</name>
        <dbReference type="ChEBI" id="CHEBI:58937"/>
    </cofactor>
    <text evidence="13">Binds 1 thiamine pyrophosphate per subunit. During the reaction, the substrate forms a covalent intermediate with the cofactor.</text>
</comment>
<feature type="binding site" evidence="12">
    <location>
        <position position="477"/>
    </location>
    <ligand>
        <name>substrate</name>
    </ligand>
</feature>
<dbReference type="InterPro" id="IPR009014">
    <property type="entry name" value="Transketo_C/PFOR_II"/>
</dbReference>
<keyword evidence="6 14" id="KW-0479">Metal-binding</keyword>
<comment type="subunit">
    <text evidence="2">Homodimer.</text>
</comment>
<keyword evidence="18" id="KW-1185">Reference proteome</keyword>
<feature type="binding site" evidence="12">
    <location>
        <position position="361"/>
    </location>
    <ligand>
        <name>substrate</name>
    </ligand>
</feature>
<keyword evidence="5 17" id="KW-0808">Transferase</keyword>
<feature type="binding site" evidence="14">
    <location>
        <position position="192"/>
    </location>
    <ligand>
        <name>Mg(2+)</name>
        <dbReference type="ChEBI" id="CHEBI:18420"/>
    </ligand>
</feature>
<dbReference type="Gene3D" id="3.40.50.970">
    <property type="match status" value="2"/>
</dbReference>
<feature type="binding site" evidence="12">
    <location>
        <position position="266"/>
    </location>
    <ligand>
        <name>substrate</name>
    </ligand>
</feature>
<comment type="similarity">
    <text evidence="1">Belongs to the transketolase family.</text>
</comment>
<gene>
    <name evidence="17" type="primary">tkt</name>
    <name evidence="17" type="ORF">Pmgp_02842</name>
</gene>
<feature type="binding site" evidence="13">
    <location>
        <position position="190"/>
    </location>
    <ligand>
        <name>thiamine diphosphate</name>
        <dbReference type="ChEBI" id="CHEBI:58937"/>
    </ligand>
</feature>
<feature type="site" description="Important for catalytic activity" evidence="15">
    <location>
        <position position="266"/>
    </location>
</feature>
<dbReference type="Pfam" id="PF02779">
    <property type="entry name" value="Transket_pyr"/>
    <property type="match status" value="1"/>
</dbReference>
<evidence type="ECO:0000256" key="11">
    <source>
        <dbReference type="PIRSR" id="PIRSR605478-1"/>
    </source>
</evidence>
<feature type="binding site" evidence="14">
    <location>
        <position position="160"/>
    </location>
    <ligand>
        <name>Mg(2+)</name>
        <dbReference type="ChEBI" id="CHEBI:18420"/>
    </ligand>
</feature>
<evidence type="ECO:0000256" key="6">
    <source>
        <dbReference type="ARBA" id="ARBA00022723"/>
    </source>
</evidence>
<dbReference type="GO" id="GO:0006098">
    <property type="term" value="P:pentose-phosphate shunt"/>
    <property type="evidence" value="ECO:0007669"/>
    <property type="project" value="TreeGrafter"/>
</dbReference>
<dbReference type="Pfam" id="PF22613">
    <property type="entry name" value="Transketolase_C_1"/>
    <property type="match status" value="1"/>
</dbReference>
<dbReference type="CDD" id="cd07033">
    <property type="entry name" value="TPP_PYR_DXS_TK_like"/>
    <property type="match status" value="1"/>
</dbReference>
<evidence type="ECO:0000256" key="4">
    <source>
        <dbReference type="ARBA" id="ARBA00016662"/>
    </source>
</evidence>
<dbReference type="FunFam" id="3.40.50.970:FF:000003">
    <property type="entry name" value="Transketolase"/>
    <property type="match status" value="1"/>
</dbReference>
<keyword evidence="7 14" id="KW-0460">Magnesium</keyword>
<dbReference type="OrthoDB" id="8732661at2"/>
<evidence type="ECO:0000313" key="17">
    <source>
        <dbReference type="EMBL" id="TEB09841.1"/>
    </source>
</evidence>
<dbReference type="EC" id="2.2.1.1" evidence="3 10"/>
<feature type="binding site" evidence="12">
    <location>
        <position position="31"/>
    </location>
    <ligand>
        <name>substrate</name>
    </ligand>
</feature>
<feature type="domain" description="Transketolase-like pyrimidine-binding" evidence="16">
    <location>
        <begin position="358"/>
        <end position="529"/>
    </location>
</feature>
<dbReference type="NCBIfam" id="TIGR00232">
    <property type="entry name" value="tktlase_bact"/>
    <property type="match status" value="1"/>
</dbReference>
<dbReference type="PANTHER" id="PTHR43522">
    <property type="entry name" value="TRANSKETOLASE"/>
    <property type="match status" value="1"/>
</dbReference>
<dbReference type="GO" id="GO:0005829">
    <property type="term" value="C:cytosol"/>
    <property type="evidence" value="ECO:0007669"/>
    <property type="project" value="TreeGrafter"/>
</dbReference>
<dbReference type="CDD" id="cd02012">
    <property type="entry name" value="TPP_TK"/>
    <property type="match status" value="1"/>
</dbReference>
<proteinExistence type="inferred from homology"/>
<dbReference type="Gene3D" id="3.40.50.920">
    <property type="match status" value="1"/>
</dbReference>
<evidence type="ECO:0000256" key="10">
    <source>
        <dbReference type="NCBIfam" id="TIGR00232"/>
    </source>
</evidence>
<organism evidence="17 18">
    <name type="scientific">Pelotomaculum propionicicum</name>
    <dbReference type="NCBI Taxonomy" id="258475"/>
    <lineage>
        <taxon>Bacteria</taxon>
        <taxon>Bacillati</taxon>
        <taxon>Bacillota</taxon>
        <taxon>Clostridia</taxon>
        <taxon>Eubacteriales</taxon>
        <taxon>Desulfotomaculaceae</taxon>
        <taxon>Pelotomaculum</taxon>
    </lineage>
</organism>
<feature type="binding site" evidence="12">
    <location>
        <position position="388"/>
    </location>
    <ligand>
        <name>substrate</name>
    </ligand>
</feature>
<dbReference type="Pfam" id="PF00456">
    <property type="entry name" value="Transketolase_N"/>
    <property type="match status" value="1"/>
</dbReference>
<comment type="cofactor">
    <cofactor evidence="14">
        <name>Mg(2+)</name>
        <dbReference type="ChEBI" id="CHEBI:18420"/>
    </cofactor>
    <text evidence="14">Binds 1 Mg(2+) ion per subunit. Can also utilize other divalent metal cations, such as Ca(2+), Mn(2+) and Co(2+).</text>
</comment>
<evidence type="ECO:0000256" key="9">
    <source>
        <dbReference type="ARBA" id="ARBA00049473"/>
    </source>
</evidence>
<feature type="binding site" evidence="13">
    <location>
        <position position="161"/>
    </location>
    <ligand>
        <name>thiamine diphosphate</name>
        <dbReference type="ChEBI" id="CHEBI:58937"/>
    </ligand>
</feature>
<feature type="binding site" evidence="13">
    <location>
        <begin position="119"/>
        <end position="121"/>
    </location>
    <ligand>
        <name>thiamine diphosphate</name>
        <dbReference type="ChEBI" id="CHEBI:58937"/>
    </ligand>
</feature>
<feature type="binding site" evidence="14">
    <location>
        <position position="190"/>
    </location>
    <ligand>
        <name>Mg(2+)</name>
        <dbReference type="ChEBI" id="CHEBI:18420"/>
    </ligand>
</feature>
<dbReference type="EMBL" id="QFFZ01000037">
    <property type="protein sequence ID" value="TEB09841.1"/>
    <property type="molecule type" value="Genomic_DNA"/>
</dbReference>
<protein>
    <recommendedName>
        <fullName evidence="4 10">Transketolase</fullName>
        <ecNumber evidence="3 10">2.2.1.1</ecNumber>
    </recommendedName>
</protein>
<feature type="binding site" evidence="12">
    <location>
        <position position="473"/>
    </location>
    <ligand>
        <name>substrate</name>
    </ligand>
</feature>
<dbReference type="InterPro" id="IPR029061">
    <property type="entry name" value="THDP-binding"/>
</dbReference>
<dbReference type="InterPro" id="IPR055152">
    <property type="entry name" value="Transketolase-like_C_2"/>
</dbReference>
<evidence type="ECO:0000259" key="16">
    <source>
        <dbReference type="SMART" id="SM00861"/>
    </source>
</evidence>
<dbReference type="GO" id="GO:0004802">
    <property type="term" value="F:transketolase activity"/>
    <property type="evidence" value="ECO:0007669"/>
    <property type="project" value="UniProtKB-UniRule"/>
</dbReference>
<evidence type="ECO:0000256" key="1">
    <source>
        <dbReference type="ARBA" id="ARBA00007131"/>
    </source>
</evidence>
<evidence type="ECO:0000256" key="14">
    <source>
        <dbReference type="PIRSR" id="PIRSR605478-4"/>
    </source>
</evidence>
<dbReference type="InterPro" id="IPR033247">
    <property type="entry name" value="Transketolase_fam"/>
</dbReference>
<dbReference type="PROSITE" id="PS00801">
    <property type="entry name" value="TRANSKETOLASE_1"/>
    <property type="match status" value="1"/>
</dbReference>